<evidence type="ECO:0000256" key="3">
    <source>
        <dbReference type="ARBA" id="ARBA00022989"/>
    </source>
</evidence>
<dbReference type="Pfam" id="PF07681">
    <property type="entry name" value="DoxX"/>
    <property type="match status" value="1"/>
</dbReference>
<proteinExistence type="predicted"/>
<reference evidence="7" key="1">
    <citation type="submission" date="2018-05" db="EMBL/GenBank/DDBJ databases">
        <authorList>
            <person name="Li Y."/>
        </authorList>
    </citation>
    <scope>NUCLEOTIDE SEQUENCE [LARGE SCALE GENOMIC DNA]</scope>
    <source>
        <strain evidence="7">sk1b4</strain>
    </source>
</reference>
<gene>
    <name evidence="6" type="ORF">DD236_07210</name>
</gene>
<keyword evidence="5" id="KW-0732">Signal</keyword>
<keyword evidence="4" id="KW-0472">Membrane</keyword>
<organism evidence="6 7">
    <name type="scientific">Ancrocorticia populi</name>
    <dbReference type="NCBI Taxonomy" id="2175228"/>
    <lineage>
        <taxon>Bacteria</taxon>
        <taxon>Bacillati</taxon>
        <taxon>Actinomycetota</taxon>
        <taxon>Actinomycetes</taxon>
        <taxon>Actinomycetales</taxon>
        <taxon>Actinomycetaceae</taxon>
        <taxon>Ancrocorticia</taxon>
    </lineage>
</organism>
<sequence>MSIMRALARPLLATPFAASGADALLKPAGHRERARVFEPIADKAGVELTDKNLDLATRALGITQILGAAGLATGKFPRFSAAVLAAVQVPLALANNPVWLHTGAARREDLAGLATSAGLIGGAGLAAADLAGKPSLGWRRANRSAQHHELQAAREKERTASANKIAKLQEKNRALAAKSKGKLP</sequence>
<evidence type="ECO:0000313" key="7">
    <source>
        <dbReference type="Proteomes" id="UP000245283"/>
    </source>
</evidence>
<evidence type="ECO:0000256" key="5">
    <source>
        <dbReference type="SAM" id="SignalP"/>
    </source>
</evidence>
<dbReference type="RefSeq" id="WP_109093720.1">
    <property type="nucleotide sequence ID" value="NZ_QETB01000004.1"/>
</dbReference>
<dbReference type="OrthoDB" id="329282at2"/>
<evidence type="ECO:0000256" key="1">
    <source>
        <dbReference type="ARBA" id="ARBA00004141"/>
    </source>
</evidence>
<comment type="subcellular location">
    <subcellularLocation>
        <location evidence="1">Membrane</location>
        <topology evidence="1">Multi-pass membrane protein</topology>
    </subcellularLocation>
</comment>
<name>A0A2V1KAA5_9ACTO</name>
<feature type="chain" id="PRO_5039677446" evidence="5">
    <location>
        <begin position="21"/>
        <end position="184"/>
    </location>
</feature>
<accession>A0A2V1KAA5</accession>
<dbReference type="EMBL" id="QETB01000004">
    <property type="protein sequence ID" value="PWF25891.1"/>
    <property type="molecule type" value="Genomic_DNA"/>
</dbReference>
<dbReference type="InterPro" id="IPR032808">
    <property type="entry name" value="DoxX"/>
</dbReference>
<evidence type="ECO:0000256" key="2">
    <source>
        <dbReference type="ARBA" id="ARBA00022692"/>
    </source>
</evidence>
<dbReference type="GO" id="GO:0016020">
    <property type="term" value="C:membrane"/>
    <property type="evidence" value="ECO:0007669"/>
    <property type="project" value="UniProtKB-SubCell"/>
</dbReference>
<keyword evidence="2" id="KW-0812">Transmembrane</keyword>
<keyword evidence="7" id="KW-1185">Reference proteome</keyword>
<feature type="signal peptide" evidence="5">
    <location>
        <begin position="1"/>
        <end position="20"/>
    </location>
</feature>
<evidence type="ECO:0000313" key="6">
    <source>
        <dbReference type="EMBL" id="PWF25891.1"/>
    </source>
</evidence>
<keyword evidence="3" id="KW-1133">Transmembrane helix</keyword>
<comment type="caution">
    <text evidence="6">The sequence shown here is derived from an EMBL/GenBank/DDBJ whole genome shotgun (WGS) entry which is preliminary data.</text>
</comment>
<dbReference type="Proteomes" id="UP000245283">
    <property type="component" value="Unassembled WGS sequence"/>
</dbReference>
<evidence type="ECO:0000256" key="4">
    <source>
        <dbReference type="ARBA" id="ARBA00023136"/>
    </source>
</evidence>
<dbReference type="AlphaFoldDB" id="A0A2V1KAA5"/>
<protein>
    <submittedName>
        <fullName evidence="6">DoxX family protein</fullName>
    </submittedName>
</protein>